<comment type="caution">
    <text evidence="2">The sequence shown here is derived from an EMBL/GenBank/DDBJ whole genome shotgun (WGS) entry which is preliminary data.</text>
</comment>
<name>A0A7J7XUY0_PIPKU</name>
<organism evidence="2 3">
    <name type="scientific">Pipistrellus kuhlii</name>
    <name type="common">Kuhl's pipistrelle</name>
    <dbReference type="NCBI Taxonomy" id="59472"/>
    <lineage>
        <taxon>Eukaryota</taxon>
        <taxon>Metazoa</taxon>
        <taxon>Chordata</taxon>
        <taxon>Craniata</taxon>
        <taxon>Vertebrata</taxon>
        <taxon>Euteleostomi</taxon>
        <taxon>Mammalia</taxon>
        <taxon>Eutheria</taxon>
        <taxon>Laurasiatheria</taxon>
        <taxon>Chiroptera</taxon>
        <taxon>Yangochiroptera</taxon>
        <taxon>Vespertilionidae</taxon>
        <taxon>Pipistrellus</taxon>
    </lineage>
</organism>
<accession>A0A7J7XUY0</accession>
<dbReference type="EMBL" id="JACAGB010000007">
    <property type="protein sequence ID" value="KAF6353497.1"/>
    <property type="molecule type" value="Genomic_DNA"/>
</dbReference>
<reference evidence="2 3" key="1">
    <citation type="journal article" date="2020" name="Nature">
        <title>Six reference-quality genomes reveal evolution of bat adaptations.</title>
        <authorList>
            <person name="Jebb D."/>
            <person name="Huang Z."/>
            <person name="Pippel M."/>
            <person name="Hughes G.M."/>
            <person name="Lavrichenko K."/>
            <person name="Devanna P."/>
            <person name="Winkler S."/>
            <person name="Jermiin L.S."/>
            <person name="Skirmuntt E.C."/>
            <person name="Katzourakis A."/>
            <person name="Burkitt-Gray L."/>
            <person name="Ray D.A."/>
            <person name="Sullivan K.A.M."/>
            <person name="Roscito J.G."/>
            <person name="Kirilenko B.M."/>
            <person name="Davalos L.M."/>
            <person name="Corthals A.P."/>
            <person name="Power M.L."/>
            <person name="Jones G."/>
            <person name="Ransome R.D."/>
            <person name="Dechmann D.K.N."/>
            <person name="Locatelli A.G."/>
            <person name="Puechmaille S.J."/>
            <person name="Fedrigo O."/>
            <person name="Jarvis E.D."/>
            <person name="Hiller M."/>
            <person name="Vernes S.C."/>
            <person name="Myers E.W."/>
            <person name="Teeling E.C."/>
        </authorList>
    </citation>
    <scope>NUCLEOTIDE SEQUENCE [LARGE SCALE GENOMIC DNA]</scope>
    <source>
        <strain evidence="2">MPipKuh1</strain>
        <tissue evidence="2">Flight muscle</tissue>
    </source>
</reference>
<evidence type="ECO:0000256" key="1">
    <source>
        <dbReference type="SAM" id="MobiDB-lite"/>
    </source>
</evidence>
<dbReference type="AlphaFoldDB" id="A0A7J7XUY0"/>
<dbReference type="Proteomes" id="UP000558488">
    <property type="component" value="Unassembled WGS sequence"/>
</dbReference>
<gene>
    <name evidence="2" type="ORF">mPipKuh1_010458</name>
</gene>
<sequence length="186" mass="19844">MLFVLGITLPWLTPDVPPTARDTWSRAPPLQEGWAVHHHSLGLEVSSPELGPPSLQGRRAGSPAGGSGGGWKLGSFPSAPKHPPVGGLPLARPWPQLLWKTCCSATRPKGEFQCGSFPTTGCSVGVSAAPPWLVLPAFLQRSLVLGLSRESSVLRVRPCFSVSHLRHSRRGWATVRAPQGMELQAA</sequence>
<proteinExistence type="predicted"/>
<feature type="region of interest" description="Disordered" evidence="1">
    <location>
        <begin position="47"/>
        <end position="78"/>
    </location>
</feature>
<evidence type="ECO:0000313" key="2">
    <source>
        <dbReference type="EMBL" id="KAF6353497.1"/>
    </source>
</evidence>
<evidence type="ECO:0000313" key="3">
    <source>
        <dbReference type="Proteomes" id="UP000558488"/>
    </source>
</evidence>
<keyword evidence="3" id="KW-1185">Reference proteome</keyword>
<feature type="compositionally biased region" description="Gly residues" evidence="1">
    <location>
        <begin position="63"/>
        <end position="72"/>
    </location>
</feature>
<protein>
    <submittedName>
        <fullName evidence="2">Uncharacterized protein</fullName>
    </submittedName>
</protein>